<evidence type="ECO:0000313" key="3">
    <source>
        <dbReference type="Proteomes" id="UP000053647"/>
    </source>
</evidence>
<protein>
    <submittedName>
        <fullName evidence="2">Uncharacterized protein</fullName>
    </submittedName>
</protein>
<reference evidence="3" key="2">
    <citation type="submission" date="2015-01" db="EMBL/GenBank/DDBJ databases">
        <title>Evolutionary Origins and Diversification of the Mycorrhizal Mutualists.</title>
        <authorList>
            <consortium name="DOE Joint Genome Institute"/>
            <consortium name="Mycorrhizal Genomics Consortium"/>
            <person name="Kohler A."/>
            <person name="Kuo A."/>
            <person name="Nagy L.G."/>
            <person name="Floudas D."/>
            <person name="Copeland A."/>
            <person name="Barry K.W."/>
            <person name="Cichocki N."/>
            <person name="Veneault-Fourrey C."/>
            <person name="LaButti K."/>
            <person name="Lindquist E.A."/>
            <person name="Lipzen A."/>
            <person name="Lundell T."/>
            <person name="Morin E."/>
            <person name="Murat C."/>
            <person name="Riley R."/>
            <person name="Ohm R."/>
            <person name="Sun H."/>
            <person name="Tunlid A."/>
            <person name="Henrissat B."/>
            <person name="Grigoriev I.V."/>
            <person name="Hibbett D.S."/>
            <person name="Martin F."/>
        </authorList>
    </citation>
    <scope>NUCLEOTIDE SEQUENCE [LARGE SCALE GENOMIC DNA]</scope>
    <source>
        <strain evidence="3">ATCC 200175</strain>
    </source>
</reference>
<feature type="region of interest" description="Disordered" evidence="1">
    <location>
        <begin position="32"/>
        <end position="127"/>
    </location>
</feature>
<dbReference type="AlphaFoldDB" id="A0A0C9TU34"/>
<sequence length="127" mass="13547">MKTNLWEPSGKGKNSSVTARAVIGLAQKALKSNARDIPTTQLSNRELDRTDVGEHSEPTASRMKQDVTGHGNKLTQDGQPAKQQDVSGRKTVGETRGGEDAEEEFGRAGQDKGKQRGDNAVAASSTK</sequence>
<reference evidence="2 3" key="1">
    <citation type="submission" date="2014-06" db="EMBL/GenBank/DDBJ databases">
        <authorList>
            <consortium name="DOE Joint Genome Institute"/>
            <person name="Kuo A."/>
            <person name="Kohler A."/>
            <person name="Nagy L.G."/>
            <person name="Floudas D."/>
            <person name="Copeland A."/>
            <person name="Barry K.W."/>
            <person name="Cichocki N."/>
            <person name="Veneault-Fourrey C."/>
            <person name="LaButti K."/>
            <person name="Lindquist E.A."/>
            <person name="Lipzen A."/>
            <person name="Lundell T."/>
            <person name="Morin E."/>
            <person name="Murat C."/>
            <person name="Sun H."/>
            <person name="Tunlid A."/>
            <person name="Henrissat B."/>
            <person name="Grigoriev I.V."/>
            <person name="Hibbett D.S."/>
            <person name="Martin F."/>
            <person name="Nordberg H.P."/>
            <person name="Cantor M.N."/>
            <person name="Hua S.X."/>
        </authorList>
    </citation>
    <scope>NUCLEOTIDE SEQUENCE [LARGE SCALE GENOMIC DNA]</scope>
    <source>
        <strain evidence="2 3">ATCC 200175</strain>
    </source>
</reference>
<feature type="compositionally biased region" description="Polar residues" evidence="1">
    <location>
        <begin position="73"/>
        <end position="86"/>
    </location>
</feature>
<gene>
    <name evidence="2" type="ORF">PAXINDRAFT_15789</name>
</gene>
<evidence type="ECO:0000313" key="2">
    <source>
        <dbReference type="EMBL" id="KIJ11322.1"/>
    </source>
</evidence>
<keyword evidence="3" id="KW-1185">Reference proteome</keyword>
<feature type="compositionally biased region" description="Basic and acidic residues" evidence="1">
    <location>
        <begin position="87"/>
        <end position="117"/>
    </location>
</feature>
<dbReference type="Proteomes" id="UP000053647">
    <property type="component" value="Unassembled WGS sequence"/>
</dbReference>
<name>A0A0C9TU34_PAXIN</name>
<dbReference type="EMBL" id="KN819382">
    <property type="protein sequence ID" value="KIJ11322.1"/>
    <property type="molecule type" value="Genomic_DNA"/>
</dbReference>
<accession>A0A0C9TU34</accession>
<feature type="compositionally biased region" description="Basic and acidic residues" evidence="1">
    <location>
        <begin position="45"/>
        <end position="67"/>
    </location>
</feature>
<proteinExistence type="predicted"/>
<organism evidence="2 3">
    <name type="scientific">Paxillus involutus ATCC 200175</name>
    <dbReference type="NCBI Taxonomy" id="664439"/>
    <lineage>
        <taxon>Eukaryota</taxon>
        <taxon>Fungi</taxon>
        <taxon>Dikarya</taxon>
        <taxon>Basidiomycota</taxon>
        <taxon>Agaricomycotina</taxon>
        <taxon>Agaricomycetes</taxon>
        <taxon>Agaricomycetidae</taxon>
        <taxon>Boletales</taxon>
        <taxon>Paxilineae</taxon>
        <taxon>Paxillaceae</taxon>
        <taxon>Paxillus</taxon>
    </lineage>
</organism>
<evidence type="ECO:0000256" key="1">
    <source>
        <dbReference type="SAM" id="MobiDB-lite"/>
    </source>
</evidence>
<dbReference type="HOGENOM" id="CLU_1971235_0_0_1"/>